<keyword evidence="1" id="KW-0732">Signal</keyword>
<name>A0A165SJV6_9RHOB</name>
<proteinExistence type="predicted"/>
<dbReference type="OrthoDB" id="7778977at2"/>
<keyword evidence="3" id="KW-1185">Reference proteome</keyword>
<evidence type="ECO:0000313" key="2">
    <source>
        <dbReference type="EMBL" id="AMY68769.1"/>
    </source>
</evidence>
<reference evidence="2 3" key="1">
    <citation type="submission" date="2015-09" db="EMBL/GenBank/DDBJ databases">
        <title>Complete genome sequence of Defluviimonas alba cai42t isolated from an oilfield in Xinjiang.</title>
        <authorList>
            <person name="Geng S."/>
            <person name="Pan X."/>
            <person name="Wu X."/>
        </authorList>
    </citation>
    <scope>NUCLEOTIDE SEQUENCE [LARGE SCALE GENOMIC DNA]</scope>
    <source>
        <strain evidence="3">cai42</strain>
    </source>
</reference>
<organism evidence="2 3">
    <name type="scientific">Frigidibacter mobilis</name>
    <dbReference type="NCBI Taxonomy" id="1335048"/>
    <lineage>
        <taxon>Bacteria</taxon>
        <taxon>Pseudomonadati</taxon>
        <taxon>Pseudomonadota</taxon>
        <taxon>Alphaproteobacteria</taxon>
        <taxon>Rhodobacterales</taxon>
        <taxon>Paracoccaceae</taxon>
        <taxon>Frigidibacter</taxon>
    </lineage>
</organism>
<sequence>MQSIPLVLVLLLAACTESEPAASDTAAGNPPSARPMDEVPAKQLLANGAREYRFGNGCVIVLQARQAVMSRENAACELYQRDIALLYAAGD</sequence>
<dbReference type="Proteomes" id="UP000076128">
    <property type="component" value="Chromosome"/>
</dbReference>
<dbReference type="AlphaFoldDB" id="A0A165SJV6"/>
<feature type="chain" id="PRO_5007866476" evidence="1">
    <location>
        <begin position="22"/>
        <end position="91"/>
    </location>
</feature>
<feature type="signal peptide" evidence="1">
    <location>
        <begin position="1"/>
        <end position="21"/>
    </location>
</feature>
<protein>
    <submittedName>
        <fullName evidence="2">Uncharacterized protein</fullName>
    </submittedName>
</protein>
<evidence type="ECO:0000256" key="1">
    <source>
        <dbReference type="SAM" id="SignalP"/>
    </source>
</evidence>
<dbReference type="EMBL" id="CP012661">
    <property type="protein sequence ID" value="AMY68769.1"/>
    <property type="molecule type" value="Genomic_DNA"/>
</dbReference>
<dbReference type="KEGG" id="daa:AKL17_1516"/>
<gene>
    <name evidence="2" type="ORF">AKL17_1516</name>
</gene>
<evidence type="ECO:0000313" key="3">
    <source>
        <dbReference type="Proteomes" id="UP000076128"/>
    </source>
</evidence>
<accession>A0A165SJV6</accession>
<dbReference type="RefSeq" id="WP_066811953.1">
    <property type="nucleotide sequence ID" value="NZ_CP012661.1"/>
</dbReference>
<dbReference type="STRING" id="1335048.AKL17_1516"/>